<dbReference type="EMBL" id="JBHFFA010000008">
    <property type="protein sequence ID" value="KAL2608200.1"/>
    <property type="molecule type" value="Genomic_DNA"/>
</dbReference>
<sequence length="116" mass="13406">MSKNTNGKRLNESQRCKIVAKLSKTNAEENQEDVNEDENVTSQVTDGELGNNFVFKGFKSLYKQVFDIEDQLICSEVQAEAEETFDDLRKLFELFQSKVRALSLKAKRKKLQNLRQ</sequence>
<organism evidence="1 2">
    <name type="scientific">Riccia fluitans</name>
    <dbReference type="NCBI Taxonomy" id="41844"/>
    <lineage>
        <taxon>Eukaryota</taxon>
        <taxon>Viridiplantae</taxon>
        <taxon>Streptophyta</taxon>
        <taxon>Embryophyta</taxon>
        <taxon>Marchantiophyta</taxon>
        <taxon>Marchantiopsida</taxon>
        <taxon>Marchantiidae</taxon>
        <taxon>Marchantiales</taxon>
        <taxon>Ricciaceae</taxon>
        <taxon>Riccia</taxon>
    </lineage>
</organism>
<gene>
    <name evidence="1" type="ORF">R1flu_026773</name>
</gene>
<reference evidence="1 2" key="1">
    <citation type="submission" date="2024-09" db="EMBL/GenBank/DDBJ databases">
        <title>Chromosome-scale assembly of Riccia fluitans.</title>
        <authorList>
            <person name="Paukszto L."/>
            <person name="Sawicki J."/>
            <person name="Karawczyk K."/>
            <person name="Piernik-Szablinska J."/>
            <person name="Szczecinska M."/>
            <person name="Mazdziarz M."/>
        </authorList>
    </citation>
    <scope>NUCLEOTIDE SEQUENCE [LARGE SCALE GENOMIC DNA]</scope>
    <source>
        <strain evidence="1">Rf_01</strain>
        <tissue evidence="1">Aerial parts of the thallus</tissue>
    </source>
</reference>
<dbReference type="Proteomes" id="UP001605036">
    <property type="component" value="Unassembled WGS sequence"/>
</dbReference>
<accession>A0ABD1XHE6</accession>
<evidence type="ECO:0000313" key="2">
    <source>
        <dbReference type="Proteomes" id="UP001605036"/>
    </source>
</evidence>
<keyword evidence="2" id="KW-1185">Reference proteome</keyword>
<protein>
    <submittedName>
        <fullName evidence="1">Uncharacterized protein</fullName>
    </submittedName>
</protein>
<evidence type="ECO:0000313" key="1">
    <source>
        <dbReference type="EMBL" id="KAL2608200.1"/>
    </source>
</evidence>
<proteinExistence type="predicted"/>
<name>A0ABD1XHE6_9MARC</name>
<comment type="caution">
    <text evidence="1">The sequence shown here is derived from an EMBL/GenBank/DDBJ whole genome shotgun (WGS) entry which is preliminary data.</text>
</comment>
<dbReference type="AlphaFoldDB" id="A0ABD1XHE6"/>